<dbReference type="Pfam" id="PF22558">
    <property type="entry name" value="REase-ARP"/>
    <property type="match status" value="1"/>
</dbReference>
<dbReference type="Proteomes" id="UP000253805">
    <property type="component" value="Unassembled WGS sequence"/>
</dbReference>
<protein>
    <submittedName>
        <fullName evidence="1">Uncharacterized protein</fullName>
    </submittedName>
</protein>
<dbReference type="InterPro" id="IPR054333">
    <property type="entry name" value="REase-ARP-assoc"/>
</dbReference>
<dbReference type="AlphaFoldDB" id="A0A369NVT1"/>
<accession>A0A369NVT1</accession>
<dbReference type="EMBL" id="PPUT01000029">
    <property type="protein sequence ID" value="RDC42446.1"/>
    <property type="molecule type" value="Genomic_DNA"/>
</dbReference>
<dbReference type="RefSeq" id="WP_114549561.1">
    <property type="nucleotide sequence ID" value="NZ_PPUT01000029.1"/>
</dbReference>
<sequence length="324" mass="37017">MNDFEYRLLDYLKRVYLKTVDSDATWRSDAVGRDRSPLQFYLATPDEGANRNLVRPMDDRHIEEYGGGAGQELKEKMHALRSSSAMTFNILGNGTCQLSHAEIGDTCSVPRGAYSIEYEYKAPTLQRRGGLPAHLDALLRHEASGTVVACEMKLMEWLTGGSKLLKSEYLYEVDYLRKDSPGKGVVQADVFASTARRLNEVAVRDGFRRYDFAQMFKHSLGLYNRLQAGAFEGSDRLVLLNCVWMPRLRGDEGLDACVSRKIEEAWREENAEFKRFRDLMCAVVELFRWSEKGIDFSIHLCTAADLIYALEYEGNERDKLVRYL</sequence>
<organism evidence="1 2">
    <name type="scientific">Adlercreutzia equolifaciens subsp. celatus</name>
    <dbReference type="NCBI Taxonomy" id="394340"/>
    <lineage>
        <taxon>Bacteria</taxon>
        <taxon>Bacillati</taxon>
        <taxon>Actinomycetota</taxon>
        <taxon>Coriobacteriia</taxon>
        <taxon>Eggerthellales</taxon>
        <taxon>Eggerthellaceae</taxon>
        <taxon>Adlercreutzia</taxon>
    </lineage>
</organism>
<evidence type="ECO:0000313" key="1">
    <source>
        <dbReference type="EMBL" id="RDC42446.1"/>
    </source>
</evidence>
<evidence type="ECO:0000313" key="2">
    <source>
        <dbReference type="Proteomes" id="UP000253805"/>
    </source>
</evidence>
<reference evidence="1 2" key="1">
    <citation type="journal article" date="2018" name="Elife">
        <title>Discovery and characterization of a prevalent human gut bacterial enzyme sufficient for the inactivation of a family of plant toxins.</title>
        <authorList>
            <person name="Koppel N."/>
            <person name="Bisanz J.E."/>
            <person name="Pandelia M.E."/>
            <person name="Turnbaugh P.J."/>
            <person name="Balskus E.P."/>
        </authorList>
    </citation>
    <scope>NUCLEOTIDE SEQUENCE [LARGE SCALE GENOMIC DNA]</scope>
    <source>
        <strain evidence="1 2">OB21 GAM 11</strain>
    </source>
</reference>
<name>A0A369NVT1_9ACTN</name>
<gene>
    <name evidence="1" type="ORF">C1850_09835</name>
</gene>
<comment type="caution">
    <text evidence="1">The sequence shown here is derived from an EMBL/GenBank/DDBJ whole genome shotgun (WGS) entry which is preliminary data.</text>
</comment>
<proteinExistence type="predicted"/>